<dbReference type="Pfam" id="PF13962">
    <property type="entry name" value="PGG"/>
    <property type="match status" value="1"/>
</dbReference>
<dbReference type="Proteomes" id="UP000030687">
    <property type="component" value="Unassembled WGS sequence"/>
</dbReference>
<accession>V4UZB0</accession>
<name>V4UZB0_CITCL</name>
<dbReference type="KEGG" id="cic:CICLE_v10003264mg"/>
<dbReference type="InterPro" id="IPR026961">
    <property type="entry name" value="PGG_dom"/>
</dbReference>
<protein>
    <recommendedName>
        <fullName evidence="2">PGG domain-containing protein</fullName>
    </recommendedName>
</protein>
<sequence length="364" mass="41370">PSIKVIHKEKVRNMQAVEIVRIICKGVIWNDPQNQQLLKKAFFKAATLGISKFVQEIIAAYKGSVYWEDENKHTIFHVAVLHRRAEVFNLIYSSTFKSNWLGSNDNIRNNILHFGGKLVPSSEVAGAALQMQRKLEWPRKLPPHIVKENLCNLQMYHYCSSKCLYYLLAVENLVHPFLREAVNNEQTPREVFTEEHKELVKEGEKWMKETATACSVVAAFIITVMFAAAFTVPGGNDSRGIPNFLHESSFIIFAVSDALSLFSSIISVLMFLGILTSRYSEEDFLLSLPRKLIIGLITMFFSIASMMVSFGATIYLVLFSTWKWVFIPITLVGCVPVTLFALLQFPLLFDMYSSTYGRGIFGRK</sequence>
<dbReference type="PANTHER" id="PTHR24177:SF365">
    <property type="entry name" value="ANKYRIN REPEAT-CONTAINING PROTEIN NPR4-LIKE ISOFORM X1"/>
    <property type="match status" value="1"/>
</dbReference>
<feature type="transmembrane region" description="Helical" evidence="1">
    <location>
        <begin position="324"/>
        <end position="349"/>
    </location>
</feature>
<keyword evidence="1" id="KW-0812">Transmembrane</keyword>
<feature type="domain" description="PGG" evidence="2">
    <location>
        <begin position="204"/>
        <end position="317"/>
    </location>
</feature>
<dbReference type="PANTHER" id="PTHR24177">
    <property type="entry name" value="CASKIN"/>
    <property type="match status" value="1"/>
</dbReference>
<dbReference type="STRING" id="85681.V4UZB0"/>
<dbReference type="Gramene" id="ESR44784">
    <property type="protein sequence ID" value="ESR44784"/>
    <property type="gene ID" value="CICLE_v10003264mg"/>
</dbReference>
<feature type="transmembrane region" description="Helical" evidence="1">
    <location>
        <begin position="292"/>
        <end position="318"/>
    </location>
</feature>
<dbReference type="OMA" id="SSHHEHY"/>
<feature type="transmembrane region" description="Helical" evidence="1">
    <location>
        <begin position="211"/>
        <end position="230"/>
    </location>
</feature>
<evidence type="ECO:0000259" key="2">
    <source>
        <dbReference type="Pfam" id="PF13962"/>
    </source>
</evidence>
<proteinExistence type="predicted"/>
<gene>
    <name evidence="3" type="ORF">CICLE_v10003264mg</name>
</gene>
<evidence type="ECO:0000313" key="3">
    <source>
        <dbReference type="EMBL" id="ESR44784.1"/>
    </source>
</evidence>
<keyword evidence="4" id="KW-1185">Reference proteome</keyword>
<dbReference type="eggNOG" id="KOG0504">
    <property type="taxonomic scope" value="Eukaryota"/>
</dbReference>
<feature type="non-terminal residue" evidence="3">
    <location>
        <position position="1"/>
    </location>
</feature>
<keyword evidence="1" id="KW-1133">Transmembrane helix</keyword>
<evidence type="ECO:0000313" key="4">
    <source>
        <dbReference type="Proteomes" id="UP000030687"/>
    </source>
</evidence>
<feature type="transmembrane region" description="Helical" evidence="1">
    <location>
        <begin position="250"/>
        <end position="272"/>
    </location>
</feature>
<evidence type="ECO:0000256" key="1">
    <source>
        <dbReference type="SAM" id="Phobius"/>
    </source>
</evidence>
<organism evidence="3 4">
    <name type="scientific">Citrus clementina</name>
    <name type="common">Clementine</name>
    <name type="synonym">Citrus deliciosa x Citrus sinensis</name>
    <dbReference type="NCBI Taxonomy" id="85681"/>
    <lineage>
        <taxon>Eukaryota</taxon>
        <taxon>Viridiplantae</taxon>
        <taxon>Streptophyta</taxon>
        <taxon>Embryophyta</taxon>
        <taxon>Tracheophyta</taxon>
        <taxon>Spermatophyta</taxon>
        <taxon>Magnoliopsida</taxon>
        <taxon>eudicotyledons</taxon>
        <taxon>Gunneridae</taxon>
        <taxon>Pentapetalae</taxon>
        <taxon>rosids</taxon>
        <taxon>malvids</taxon>
        <taxon>Sapindales</taxon>
        <taxon>Rutaceae</taxon>
        <taxon>Aurantioideae</taxon>
        <taxon>Citrus</taxon>
    </lineage>
</organism>
<dbReference type="InParanoid" id="V4UZB0"/>
<dbReference type="GO" id="GO:0016020">
    <property type="term" value="C:membrane"/>
    <property type="evidence" value="ECO:0007669"/>
    <property type="project" value="TreeGrafter"/>
</dbReference>
<reference evidence="3 4" key="1">
    <citation type="submission" date="2013-10" db="EMBL/GenBank/DDBJ databases">
        <authorList>
            <consortium name="International Citrus Genome Consortium"/>
            <person name="Jenkins J."/>
            <person name="Schmutz J."/>
            <person name="Prochnik S."/>
            <person name="Rokhsar D."/>
            <person name="Gmitter F."/>
            <person name="Ollitrault P."/>
            <person name="Machado M."/>
            <person name="Talon M."/>
            <person name="Wincker P."/>
            <person name="Jaillon O."/>
            <person name="Morgante M."/>
        </authorList>
    </citation>
    <scope>NUCLEOTIDE SEQUENCE</scope>
    <source>
        <strain evidence="4">cv. Clemenules</strain>
    </source>
</reference>
<dbReference type="AlphaFoldDB" id="V4UZB0"/>
<keyword evidence="1" id="KW-0472">Membrane</keyword>
<dbReference type="EMBL" id="KI536799">
    <property type="protein sequence ID" value="ESR44784.1"/>
    <property type="molecule type" value="Genomic_DNA"/>
</dbReference>